<dbReference type="Proteomes" id="UP001614394">
    <property type="component" value="Unassembled WGS sequence"/>
</dbReference>
<evidence type="ECO:0000313" key="2">
    <source>
        <dbReference type="EMBL" id="MFI9102117.1"/>
    </source>
</evidence>
<feature type="chain" id="PRO_5046088483" description="Secreted protein" evidence="1">
    <location>
        <begin position="24"/>
        <end position="133"/>
    </location>
</feature>
<reference evidence="2 3" key="1">
    <citation type="submission" date="2024-10" db="EMBL/GenBank/DDBJ databases">
        <title>The Natural Products Discovery Center: Release of the First 8490 Sequenced Strains for Exploring Actinobacteria Biosynthetic Diversity.</title>
        <authorList>
            <person name="Kalkreuter E."/>
            <person name="Kautsar S.A."/>
            <person name="Yang D."/>
            <person name="Bader C.D."/>
            <person name="Teijaro C.N."/>
            <person name="Fluegel L."/>
            <person name="Davis C.M."/>
            <person name="Simpson J.R."/>
            <person name="Lauterbach L."/>
            <person name="Steele A.D."/>
            <person name="Gui C."/>
            <person name="Meng S."/>
            <person name="Li G."/>
            <person name="Viehrig K."/>
            <person name="Ye F."/>
            <person name="Su P."/>
            <person name="Kiefer A.F."/>
            <person name="Nichols A."/>
            <person name="Cepeda A.J."/>
            <person name="Yan W."/>
            <person name="Fan B."/>
            <person name="Jiang Y."/>
            <person name="Adhikari A."/>
            <person name="Zheng C.-J."/>
            <person name="Schuster L."/>
            <person name="Cowan T.M."/>
            <person name="Smanski M.J."/>
            <person name="Chevrette M.G."/>
            <person name="De Carvalho L.P.S."/>
            <person name="Shen B."/>
        </authorList>
    </citation>
    <scope>NUCLEOTIDE SEQUENCE [LARGE SCALE GENOMIC DNA]</scope>
    <source>
        <strain evidence="2 3">NPDC053399</strain>
    </source>
</reference>
<keyword evidence="3" id="KW-1185">Reference proteome</keyword>
<sequence>MPQRLTRPWAAAVALLLAVPVVAACDGMDKALDCAKIAARIAGDVQDLQSTATNIGQVSEQSRRQDTSASLSKLEKDLQEVGGNSVHVEVRKAVDDLSAALGSARERAKDGKGPDVKPLADAAGRLSVACTTG</sequence>
<dbReference type="EMBL" id="JBITYG010000004">
    <property type="protein sequence ID" value="MFI9102117.1"/>
    <property type="molecule type" value="Genomic_DNA"/>
</dbReference>
<evidence type="ECO:0008006" key="4">
    <source>
        <dbReference type="Google" id="ProtNLM"/>
    </source>
</evidence>
<evidence type="ECO:0000256" key="1">
    <source>
        <dbReference type="SAM" id="SignalP"/>
    </source>
</evidence>
<organism evidence="2 3">
    <name type="scientific">Streptomyces fildesensis</name>
    <dbReference type="NCBI Taxonomy" id="375757"/>
    <lineage>
        <taxon>Bacteria</taxon>
        <taxon>Bacillati</taxon>
        <taxon>Actinomycetota</taxon>
        <taxon>Actinomycetes</taxon>
        <taxon>Kitasatosporales</taxon>
        <taxon>Streptomycetaceae</taxon>
        <taxon>Streptomyces</taxon>
    </lineage>
</organism>
<accession>A0ABW8C8B8</accession>
<feature type="signal peptide" evidence="1">
    <location>
        <begin position="1"/>
        <end position="23"/>
    </location>
</feature>
<comment type="caution">
    <text evidence="2">The sequence shown here is derived from an EMBL/GenBank/DDBJ whole genome shotgun (WGS) entry which is preliminary data.</text>
</comment>
<name>A0ABW8C8B8_9ACTN</name>
<keyword evidence="1" id="KW-0732">Signal</keyword>
<evidence type="ECO:0000313" key="3">
    <source>
        <dbReference type="Proteomes" id="UP001614394"/>
    </source>
</evidence>
<dbReference type="RefSeq" id="WP_399649327.1">
    <property type="nucleotide sequence ID" value="NZ_JBITYG010000004.1"/>
</dbReference>
<dbReference type="PROSITE" id="PS51257">
    <property type="entry name" value="PROKAR_LIPOPROTEIN"/>
    <property type="match status" value="1"/>
</dbReference>
<protein>
    <recommendedName>
        <fullName evidence="4">Secreted protein</fullName>
    </recommendedName>
</protein>
<gene>
    <name evidence="2" type="ORF">ACIGXA_16490</name>
</gene>
<proteinExistence type="predicted"/>